<keyword evidence="11" id="KW-1185">Reference proteome</keyword>
<evidence type="ECO:0000259" key="9">
    <source>
        <dbReference type="PROSITE" id="PS50885"/>
    </source>
</evidence>
<keyword evidence="2" id="KW-1003">Cell membrane</keyword>
<organism evidence="10 11">
    <name type="scientific">Methylobacterium pseudosasicola</name>
    <dbReference type="NCBI Taxonomy" id="582667"/>
    <lineage>
        <taxon>Bacteria</taxon>
        <taxon>Pseudomonadati</taxon>
        <taxon>Pseudomonadota</taxon>
        <taxon>Alphaproteobacteria</taxon>
        <taxon>Hyphomicrobiales</taxon>
        <taxon>Methylobacteriaceae</taxon>
        <taxon>Methylobacterium</taxon>
    </lineage>
</organism>
<keyword evidence="3 5" id="KW-0807">Transducer</keyword>
<dbReference type="PROSITE" id="PS50111">
    <property type="entry name" value="CHEMOTAXIS_TRANSDUC_2"/>
    <property type="match status" value="1"/>
</dbReference>
<dbReference type="Gene3D" id="3.30.450.20">
    <property type="entry name" value="PAS domain"/>
    <property type="match status" value="2"/>
</dbReference>
<accession>A0A1I4MDT6</accession>
<keyword evidence="6" id="KW-1133">Transmembrane helix</keyword>
<dbReference type="EMBL" id="FOTK01000016">
    <property type="protein sequence ID" value="SFM01195.1"/>
    <property type="molecule type" value="Genomic_DNA"/>
</dbReference>
<dbReference type="GO" id="GO:0007165">
    <property type="term" value="P:signal transduction"/>
    <property type="evidence" value="ECO:0007669"/>
    <property type="project" value="UniProtKB-KW"/>
</dbReference>
<dbReference type="GO" id="GO:0004888">
    <property type="term" value="F:transmembrane signaling receptor activity"/>
    <property type="evidence" value="ECO:0007669"/>
    <property type="project" value="InterPro"/>
</dbReference>
<dbReference type="SMART" id="SM00283">
    <property type="entry name" value="MA"/>
    <property type="match status" value="1"/>
</dbReference>
<evidence type="ECO:0000256" key="6">
    <source>
        <dbReference type="SAM" id="Phobius"/>
    </source>
</evidence>
<keyword evidence="6" id="KW-0472">Membrane</keyword>
<dbReference type="STRING" id="582667.SAMN05192568_101672"/>
<feature type="transmembrane region" description="Helical" evidence="6">
    <location>
        <begin position="309"/>
        <end position="332"/>
    </location>
</feature>
<dbReference type="SUPFAM" id="SSF58104">
    <property type="entry name" value="Methyl-accepting chemotaxis protein (MCP) signaling domain"/>
    <property type="match status" value="1"/>
</dbReference>
<name>A0A1I4MDT6_9HYPH</name>
<keyword evidence="2" id="KW-0997">Cell inner membrane</keyword>
<dbReference type="GO" id="GO:0006935">
    <property type="term" value="P:chemotaxis"/>
    <property type="evidence" value="ECO:0007669"/>
    <property type="project" value="InterPro"/>
</dbReference>
<dbReference type="Gene3D" id="1.10.8.500">
    <property type="entry name" value="HAMP domain in histidine kinase"/>
    <property type="match status" value="1"/>
</dbReference>
<dbReference type="InterPro" id="IPR004089">
    <property type="entry name" value="MCPsignal_dom"/>
</dbReference>
<dbReference type="GO" id="GO:0005886">
    <property type="term" value="C:plasma membrane"/>
    <property type="evidence" value="ECO:0007669"/>
    <property type="project" value="UniProtKB-SubCell"/>
</dbReference>
<evidence type="ECO:0000313" key="11">
    <source>
        <dbReference type="Proteomes" id="UP000199048"/>
    </source>
</evidence>
<protein>
    <submittedName>
        <fullName evidence="10">Methyl-accepting chemotaxis sensory transducer with Cache sensor</fullName>
    </submittedName>
</protein>
<dbReference type="PANTHER" id="PTHR32089">
    <property type="entry name" value="METHYL-ACCEPTING CHEMOTAXIS PROTEIN MCPB"/>
    <property type="match status" value="1"/>
</dbReference>
<evidence type="ECO:0000259" key="8">
    <source>
        <dbReference type="PROSITE" id="PS50192"/>
    </source>
</evidence>
<gene>
    <name evidence="10" type="ORF">SAMN05192568_101672</name>
</gene>
<evidence type="ECO:0000256" key="4">
    <source>
        <dbReference type="ARBA" id="ARBA00029447"/>
    </source>
</evidence>
<dbReference type="InterPro" id="IPR000727">
    <property type="entry name" value="T_SNARE_dom"/>
</dbReference>
<dbReference type="AlphaFoldDB" id="A0A1I4MDT6"/>
<dbReference type="PRINTS" id="PR00260">
    <property type="entry name" value="CHEMTRNSDUCR"/>
</dbReference>
<feature type="domain" description="Methyl-accepting transducer" evidence="7">
    <location>
        <begin position="416"/>
        <end position="645"/>
    </location>
</feature>
<feature type="domain" description="T-SNARE coiled-coil homology" evidence="8">
    <location>
        <begin position="575"/>
        <end position="637"/>
    </location>
</feature>
<comment type="subcellular location">
    <subcellularLocation>
        <location evidence="1">Cell inner membrane</location>
        <topology evidence="1">Multi-pass membrane protein</topology>
    </subcellularLocation>
</comment>
<sequence>MTFRTSLGNQLAIATGGAVALVILGLLVISGWNADARIRADVTAQATEQASGFAGRVSTEIAEPISAAVSMTAGLSALIETRSAKRSDIIAVTRSVLQSYPVVFGAWAAESIDRRLGTKVAGDEAANKAGLFTPYWTKTTADSTEFATFEIDPKQLWYAVPIATGKSLLTEPYRSTKGDLITSISVPLRSEGAIVGVADLDIKLSRLQEMFSSFHPFGSGRVTLLSGAGNWLVPPSQDLETKAYDGAGASELKAALADGRMRVVTDGLGGALRLIYPFTVPNMNTMWALAVDVPATVLSEPVEQDRREIVLRGCILLAAVLLVVVLTTRLLVTKPLAEAAWIVEALIGRQYDVAVPNTERRDEIGTISRALALFRDTARETERLKAEQEALQRRQEARMALIQQHSETFDRRITALTDTVLGLVTDLDAASSDLSKQAQSTSERSVSVAAASEQASANVGTIAAAAEELLASVNEIGRQVGVSAEITGDAVNQARAANGKVGGLTDAAHRIEEVIQLIKGIAGRTNLLALNATIEAARAGEAGRGFAIVATEVKDLAGQTARATEEIAQQIEAVQSGTKDAVQAILAISDVIGKISDVTLSIREAADHQGLAVREIAQNIQSASAGTRDVSTSISDVSKSADGTGQAAKVVSSAALVLQGKSTELRQEVVTFLTRVREAG</sequence>
<evidence type="ECO:0000259" key="7">
    <source>
        <dbReference type="PROSITE" id="PS50111"/>
    </source>
</evidence>
<dbReference type="Pfam" id="PF00015">
    <property type="entry name" value="MCPsignal"/>
    <property type="match status" value="1"/>
</dbReference>
<dbReference type="Pfam" id="PF22673">
    <property type="entry name" value="MCP-like_PDC_1"/>
    <property type="match status" value="1"/>
</dbReference>
<evidence type="ECO:0000256" key="5">
    <source>
        <dbReference type="PROSITE-ProRule" id="PRU00284"/>
    </source>
</evidence>
<dbReference type="PANTHER" id="PTHR32089:SF112">
    <property type="entry name" value="LYSOZYME-LIKE PROTEIN-RELATED"/>
    <property type="match status" value="1"/>
</dbReference>
<keyword evidence="6" id="KW-0812">Transmembrane</keyword>
<dbReference type="PROSITE" id="PS50885">
    <property type="entry name" value="HAMP"/>
    <property type="match status" value="1"/>
</dbReference>
<evidence type="ECO:0000313" key="10">
    <source>
        <dbReference type="EMBL" id="SFM01195.1"/>
    </source>
</evidence>
<evidence type="ECO:0000256" key="2">
    <source>
        <dbReference type="ARBA" id="ARBA00022519"/>
    </source>
</evidence>
<feature type="transmembrane region" description="Helical" evidence="6">
    <location>
        <begin position="12"/>
        <end position="29"/>
    </location>
</feature>
<comment type="similarity">
    <text evidence="4">Belongs to the methyl-accepting chemotaxis (MCP) protein family.</text>
</comment>
<proteinExistence type="inferred from homology"/>
<dbReference type="InterPro" id="IPR004090">
    <property type="entry name" value="Chemotax_Me-accpt_rcpt"/>
</dbReference>
<dbReference type="CDD" id="cd12913">
    <property type="entry name" value="PDC1_MCP_like"/>
    <property type="match status" value="1"/>
</dbReference>
<dbReference type="OrthoDB" id="3378718at2"/>
<dbReference type="InterPro" id="IPR003660">
    <property type="entry name" value="HAMP_dom"/>
</dbReference>
<feature type="domain" description="HAMP" evidence="9">
    <location>
        <begin position="330"/>
        <end position="383"/>
    </location>
</feature>
<dbReference type="RefSeq" id="WP_092042395.1">
    <property type="nucleotide sequence ID" value="NZ_FOTK01000016.1"/>
</dbReference>
<dbReference type="Proteomes" id="UP000199048">
    <property type="component" value="Unassembled WGS sequence"/>
</dbReference>
<evidence type="ECO:0000256" key="3">
    <source>
        <dbReference type="ARBA" id="ARBA00023224"/>
    </source>
</evidence>
<dbReference type="PROSITE" id="PS50192">
    <property type="entry name" value="T_SNARE"/>
    <property type="match status" value="1"/>
</dbReference>
<dbReference type="Gene3D" id="1.10.287.950">
    <property type="entry name" value="Methyl-accepting chemotaxis protein"/>
    <property type="match status" value="1"/>
</dbReference>
<evidence type="ECO:0000256" key="1">
    <source>
        <dbReference type="ARBA" id="ARBA00004429"/>
    </source>
</evidence>
<reference evidence="11" key="1">
    <citation type="submission" date="2016-10" db="EMBL/GenBank/DDBJ databases">
        <authorList>
            <person name="Varghese N."/>
            <person name="Submissions S."/>
        </authorList>
    </citation>
    <scope>NUCLEOTIDE SEQUENCE [LARGE SCALE GENOMIC DNA]</scope>
    <source>
        <strain evidence="11">BL36</strain>
    </source>
</reference>